<evidence type="ECO:0000313" key="2">
    <source>
        <dbReference type="Proteomes" id="UP000261023"/>
    </source>
</evidence>
<dbReference type="EMBL" id="QTJW01000003">
    <property type="protein sequence ID" value="RGD71597.1"/>
    <property type="molecule type" value="Genomic_DNA"/>
</dbReference>
<dbReference type="SUPFAM" id="SSF48371">
    <property type="entry name" value="ARM repeat"/>
    <property type="match status" value="1"/>
</dbReference>
<dbReference type="InterPro" id="IPR027417">
    <property type="entry name" value="P-loop_NTPase"/>
</dbReference>
<dbReference type="InterPro" id="IPR016024">
    <property type="entry name" value="ARM-type_fold"/>
</dbReference>
<gene>
    <name evidence="1" type="ORF">DWX31_04760</name>
</gene>
<evidence type="ECO:0000313" key="1">
    <source>
        <dbReference type="EMBL" id="RGD71597.1"/>
    </source>
</evidence>
<organism evidence="1 2">
    <name type="scientific">Hungatella hathewayi</name>
    <dbReference type="NCBI Taxonomy" id="154046"/>
    <lineage>
        <taxon>Bacteria</taxon>
        <taxon>Bacillati</taxon>
        <taxon>Bacillota</taxon>
        <taxon>Clostridia</taxon>
        <taxon>Lachnospirales</taxon>
        <taxon>Lachnospiraceae</taxon>
        <taxon>Hungatella</taxon>
    </lineage>
</organism>
<comment type="caution">
    <text evidence="1">The sequence shown here is derived from an EMBL/GenBank/DDBJ whole genome shotgun (WGS) entry which is preliminary data.</text>
</comment>
<protein>
    <submittedName>
        <fullName evidence="1">Uncharacterized protein</fullName>
    </submittedName>
</protein>
<dbReference type="SUPFAM" id="SSF52540">
    <property type="entry name" value="P-loop containing nucleoside triphosphate hydrolases"/>
    <property type="match status" value="1"/>
</dbReference>
<name>A0A3E3DQL4_9FIRM</name>
<dbReference type="RefSeq" id="WP_117502136.1">
    <property type="nucleotide sequence ID" value="NZ_QTJW01000003.1"/>
</dbReference>
<sequence>MPFEKGGRADKEGNRYEINCIIYEILNILNETNYSVVVEALGTDEIGTDILITTLDGEKENQQCKARNASKEYWDISDLKAKNILSAWKIQLNRDCSRKVALVSPMACSFLFDLHNRACNTSGIAEEFYSIQIMKSSKEFQKFYKSFCSEMSLNSDVDADVLKSIDYLKRIYYKQISEYELQELIFQNIQYLFSSERKTVYNAFLSLIVMEDILGKEITQTVLVEYFTKQGITFRLKVGDKKILPRISEVNQEYRENFRPLQGGLVFRKEFDDCIKEIANEKSIIISGNAGYGKSGCTEAILNYCEEKNIPHIAIKLDRRIPHKNCEFWGQELGFPNSIAHSIHLISRHENAVIILDQLDALRWTQAYSSEALAVCMELIRQIKYLNYERKKKIVLVFVCRTYDLENDNNINSLFEKQDSPENDWEIVRVNDFEEDVVKEIISENYEQLSNKLKKLLRIPSNLYIWQHLDKEEFYGDCLTTSHLIDKWFEQICKKGVVVGLQQRVINETKISIVDSLDKTGRLYVPKQILHVEQAGLDYLISSEIIMVQDNKVGFVHQSILDYFISQRMMEKYFDGQTIENIIGEKDKQNPGRRYQVQMFLQNVLEYDSGDFIFAGEKMLLSDSVRYYVKYVFYETLGQIKEPDDNISQFIIDNCENKIYGNYLLDNAIFSRKQYVVILRNQGILERWYSEPEKKVVVFNLLQSISPNLDGEDISFIKKYAFSNRDDDEQFMRCFLHDITQESDEMFELRMLFYEHYPDYAKEVYINVISMMKQFETRTIRLISFWLKNKVKSQGSYIYRYEEELVDSDNPFLIENSEFVLDELLSYIPKENGWEVKYSDWSGKYMHKRNIERACVELVKKATIALIRKSPDAFWEYYELYMGKGYYVFNEIILTSLAYLSPQYSNQVIRYLSMDLNKNIFDYTSGGEDELGLVKEVLKIHAIRCDKEELSVIENVICKYISPNASEWYKRRIEQNKSKDYNPVYWSFWGDLQYKLLQCLPEDRISKKTKDLLHVLDRRFYKVQLRYGNLNGHLGWVKSPVSGKNIGKAQWLQIITNNKLKNRNHFNSVEVKGGFIESSYKMYANDFQTAVKQRPKEMIELVLENKERVFPAFIDAMFLGVEMSETLETVDFKVIEKMLLTFPCDMETHRASYFCGILEKISNYCWSSEIMQQLKNIALKHCNPELNKPNVTNSEDEEMKSCEMLHSNALNCVRGSAARTIGHFLWEDEKLFLQFKDVIEGLTKDENPAVRFAALYALWPSYNIDREWTEEKIIYLYELDIRMASFHDSKDMFFLLYPKYKERIINIIKKCFESEDKQLVEIGGHAVCEFYIRYAEFETIILSVKSNGEDQIRAILDMAVIYLNVNDYREKAKNIILNYNNIDMDVEFPLSRIFYDKYVDAKHDRQFLREFMKAKISRRTVRAFIHYLEENAVSIVDYADIIIQLCENILQMKLEDLRKQWGIEDEISKLIISLYDETANSNKVTDKQIAAKCLELWDIMFERQLGSVREVSKKLMER</sequence>
<reference evidence="1 2" key="1">
    <citation type="submission" date="2018-08" db="EMBL/GenBank/DDBJ databases">
        <title>A genome reference for cultivated species of the human gut microbiota.</title>
        <authorList>
            <person name="Zou Y."/>
            <person name="Xue W."/>
            <person name="Luo G."/>
        </authorList>
    </citation>
    <scope>NUCLEOTIDE SEQUENCE [LARGE SCALE GENOMIC DNA]</scope>
    <source>
        <strain evidence="1 2">AF19-13AC</strain>
    </source>
</reference>
<accession>A0A3E3DQL4</accession>
<dbReference type="Proteomes" id="UP000261023">
    <property type="component" value="Unassembled WGS sequence"/>
</dbReference>
<proteinExistence type="predicted"/>
<dbReference type="OrthoDB" id="7051144at2"/>